<protein>
    <submittedName>
        <fullName evidence="1">Uncharacterized protein</fullName>
    </submittedName>
</protein>
<organism evidence="1 2">
    <name type="scientific">Paraburkholderia xenovorans (strain LB400)</name>
    <dbReference type="NCBI Taxonomy" id="266265"/>
    <lineage>
        <taxon>Bacteria</taxon>
        <taxon>Pseudomonadati</taxon>
        <taxon>Pseudomonadota</taxon>
        <taxon>Betaproteobacteria</taxon>
        <taxon>Burkholderiales</taxon>
        <taxon>Burkholderiaceae</taxon>
        <taxon>Paraburkholderia</taxon>
    </lineage>
</organism>
<gene>
    <name evidence="1" type="ORF">Bxe_C1352</name>
</gene>
<accession>Q13FD7</accession>
<dbReference type="EMBL" id="CP000272">
    <property type="protein sequence ID" value="ABE37202.1"/>
    <property type="molecule type" value="Genomic_DNA"/>
</dbReference>
<dbReference type="Proteomes" id="UP000001817">
    <property type="component" value="Chromosome 3"/>
</dbReference>
<dbReference type="AlphaFoldDB" id="Q13FD7"/>
<evidence type="ECO:0000313" key="2">
    <source>
        <dbReference type="Proteomes" id="UP000001817"/>
    </source>
</evidence>
<reference evidence="1 2" key="1">
    <citation type="journal article" date="2006" name="Proc. Natl. Acad. Sci. U.S.A.">
        <title>Burkholderia xenovorans LB400 harbors a multi-replicon, 9.73-Mbp genome shaped for versatility.</title>
        <authorList>
            <person name="Chain P.S."/>
            <person name="Denef V.J."/>
            <person name="Konstantinidis K.T."/>
            <person name="Vergez L.M."/>
            <person name="Agullo L."/>
            <person name="Reyes V.L."/>
            <person name="Hauser L."/>
            <person name="Cordova M."/>
            <person name="Gomez L."/>
            <person name="Gonzalez M."/>
            <person name="Land M."/>
            <person name="Lao V."/>
            <person name="Larimer F."/>
            <person name="LiPuma J.J."/>
            <person name="Mahenthiralingam E."/>
            <person name="Malfatti S.A."/>
            <person name="Marx C.J."/>
            <person name="Parnell J.J."/>
            <person name="Ramette A."/>
            <person name="Richardson P."/>
            <person name="Seeger M."/>
            <person name="Smith D."/>
            <person name="Spilker T."/>
            <person name="Sul W.J."/>
            <person name="Tsoi T.V."/>
            <person name="Ulrich L.E."/>
            <person name="Zhulin I.B."/>
            <person name="Tiedje J.M."/>
        </authorList>
    </citation>
    <scope>NUCLEOTIDE SEQUENCE [LARGE SCALE GENOMIC DNA]</scope>
    <source>
        <strain evidence="1 2">LB400</strain>
    </source>
</reference>
<sequence length="89" mass="9716">MFDVSLIRVKAPGMIAVVASVRSVVERGFERRQECVFLRDFATVISPFFAIGFGLRKLSPSLPGASCIRFSGAKLLGKRAVKCNHGMNV</sequence>
<name>Q13FD7_PARXL</name>
<dbReference type="KEGG" id="bxe:Bxe_C1352"/>
<evidence type="ECO:0000313" key="1">
    <source>
        <dbReference type="EMBL" id="ABE37202.1"/>
    </source>
</evidence>
<proteinExistence type="predicted"/>
<keyword evidence="2" id="KW-1185">Reference proteome</keyword>